<name>A0A1A0H925_9ASCO</name>
<dbReference type="RefSeq" id="XP_018710904.1">
    <property type="nucleotide sequence ID" value="XM_018854224.1"/>
</dbReference>
<proteinExistence type="predicted"/>
<dbReference type="GeneID" id="30027200"/>
<evidence type="ECO:0000313" key="3">
    <source>
        <dbReference type="Proteomes" id="UP000092555"/>
    </source>
</evidence>
<dbReference type="EMBL" id="LXTC01000004">
    <property type="protein sequence ID" value="OBA20382.1"/>
    <property type="molecule type" value="Genomic_DNA"/>
</dbReference>
<reference evidence="2 3" key="1">
    <citation type="submission" date="2016-05" db="EMBL/GenBank/DDBJ databases">
        <title>Comparative genomics of biotechnologically important yeasts.</title>
        <authorList>
            <consortium name="DOE Joint Genome Institute"/>
            <person name="Riley R."/>
            <person name="Haridas S."/>
            <person name="Wolfe K.H."/>
            <person name="Lopes M.R."/>
            <person name="Hittinger C.T."/>
            <person name="Goker M."/>
            <person name="Salamov A."/>
            <person name="Wisecaver J."/>
            <person name="Long T.M."/>
            <person name="Aerts A.L."/>
            <person name="Barry K."/>
            <person name="Choi C."/>
            <person name="Clum A."/>
            <person name="Coughlan A.Y."/>
            <person name="Deshpande S."/>
            <person name="Douglass A.P."/>
            <person name="Hanson S.J."/>
            <person name="Klenk H.-P."/>
            <person name="LaButti K."/>
            <person name="Lapidus A."/>
            <person name="Lindquist E."/>
            <person name="Lipzen A."/>
            <person name="Meier-kolthoff J.P."/>
            <person name="Ohm R.A."/>
            <person name="Otillar R.P."/>
            <person name="Pangilinan J."/>
            <person name="Peng Y."/>
            <person name="Rokas A."/>
            <person name="Rosa C.A."/>
            <person name="Scheuner C."/>
            <person name="Sibirny A.A."/>
            <person name="Slot J.C."/>
            <person name="Stielow J.B."/>
            <person name="Sun H."/>
            <person name="Kurtzman C.P."/>
            <person name="Blackwell M."/>
            <person name="Grigoriev I.V."/>
            <person name="Jeffries T.W."/>
        </authorList>
    </citation>
    <scope>NUCLEOTIDE SEQUENCE [LARGE SCALE GENOMIC DNA]</scope>
    <source>
        <strain evidence="2 3">NRRL YB-4993</strain>
    </source>
</reference>
<feature type="region of interest" description="Disordered" evidence="1">
    <location>
        <begin position="121"/>
        <end position="147"/>
    </location>
</feature>
<protein>
    <submittedName>
        <fullName evidence="2">Uncharacterized protein</fullName>
    </submittedName>
</protein>
<organism evidence="2 3">
    <name type="scientific">Metschnikowia bicuspidata var. bicuspidata NRRL YB-4993</name>
    <dbReference type="NCBI Taxonomy" id="869754"/>
    <lineage>
        <taxon>Eukaryota</taxon>
        <taxon>Fungi</taxon>
        <taxon>Dikarya</taxon>
        <taxon>Ascomycota</taxon>
        <taxon>Saccharomycotina</taxon>
        <taxon>Pichiomycetes</taxon>
        <taxon>Metschnikowiaceae</taxon>
        <taxon>Metschnikowia</taxon>
    </lineage>
</organism>
<dbReference type="Proteomes" id="UP000092555">
    <property type="component" value="Unassembled WGS sequence"/>
</dbReference>
<gene>
    <name evidence="2" type="ORF">METBIDRAFT_12400</name>
</gene>
<evidence type="ECO:0000256" key="1">
    <source>
        <dbReference type="SAM" id="MobiDB-lite"/>
    </source>
</evidence>
<comment type="caution">
    <text evidence="2">The sequence shown here is derived from an EMBL/GenBank/DDBJ whole genome shotgun (WGS) entry which is preliminary data.</text>
</comment>
<evidence type="ECO:0000313" key="2">
    <source>
        <dbReference type="EMBL" id="OBA20382.1"/>
    </source>
</evidence>
<accession>A0A1A0H925</accession>
<dbReference type="AlphaFoldDB" id="A0A1A0H925"/>
<keyword evidence="3" id="KW-1185">Reference proteome</keyword>
<feature type="compositionally biased region" description="Polar residues" evidence="1">
    <location>
        <begin position="131"/>
        <end position="147"/>
    </location>
</feature>
<sequence>MYRNIDFKLTNLSYKTARHVLLGRKRFSKFETNGTFRSTLSCAYGNGVLYCLKIMSSKTVDTKRNFAQHKENFKICLKSKIASWLPQLFSFDKDRTNITRNTADQWFSDIVDFLHLPIEEGDDEEDKEPDNQNYDELGLNNNHTWVS</sequence>